<dbReference type="GO" id="GO:0006450">
    <property type="term" value="P:regulation of translational fidelity"/>
    <property type="evidence" value="ECO:0007669"/>
    <property type="project" value="TreeGrafter"/>
</dbReference>
<comment type="similarity">
    <text evidence="2">Belongs to the SUA5 family.</text>
</comment>
<dbReference type="Proteomes" id="UP000184440">
    <property type="component" value="Unassembled WGS sequence"/>
</dbReference>
<keyword evidence="8" id="KW-0547">Nucleotide-binding</keyword>
<evidence type="ECO:0000256" key="12">
    <source>
        <dbReference type="SAM" id="MobiDB-lite"/>
    </source>
</evidence>
<protein>
    <recommendedName>
        <fullName evidence="10">L-threonylcarbamoyladenylate synthase</fullName>
        <ecNumber evidence="3">2.7.7.87</ecNumber>
    </recommendedName>
    <alternativeName>
        <fullName evidence="10">L-threonylcarbamoyladenylate synthase</fullName>
    </alternativeName>
</protein>
<evidence type="ECO:0000256" key="4">
    <source>
        <dbReference type="ARBA" id="ARBA00022490"/>
    </source>
</evidence>
<evidence type="ECO:0000256" key="3">
    <source>
        <dbReference type="ARBA" id="ARBA00012584"/>
    </source>
</evidence>
<evidence type="ECO:0000313" key="15">
    <source>
        <dbReference type="Proteomes" id="UP000184440"/>
    </source>
</evidence>
<dbReference type="STRING" id="134849.SAMN05443668_101103"/>
<proteinExistence type="inferred from homology"/>
<keyword evidence="9" id="KW-0067">ATP-binding</keyword>
<reference evidence="14 15" key="1">
    <citation type="submission" date="2016-11" db="EMBL/GenBank/DDBJ databases">
        <authorList>
            <person name="Jaros S."/>
            <person name="Januszkiewicz K."/>
            <person name="Wedrychowicz H."/>
        </authorList>
    </citation>
    <scope>NUCLEOTIDE SEQUENCE [LARGE SCALE GENOMIC DNA]</scope>
    <source>
        <strain evidence="14 15">DSM 46144</strain>
    </source>
</reference>
<dbReference type="GO" id="GO:0005737">
    <property type="term" value="C:cytoplasm"/>
    <property type="evidence" value="ECO:0007669"/>
    <property type="project" value="UniProtKB-SubCell"/>
</dbReference>
<organism evidence="14 15">
    <name type="scientific">Cryptosporangium aurantiacum</name>
    <dbReference type="NCBI Taxonomy" id="134849"/>
    <lineage>
        <taxon>Bacteria</taxon>
        <taxon>Bacillati</taxon>
        <taxon>Actinomycetota</taxon>
        <taxon>Actinomycetes</taxon>
        <taxon>Cryptosporangiales</taxon>
        <taxon>Cryptosporangiaceae</taxon>
        <taxon>Cryptosporangium</taxon>
    </lineage>
</organism>
<dbReference type="PROSITE" id="PS51163">
    <property type="entry name" value="YRDC"/>
    <property type="match status" value="1"/>
</dbReference>
<keyword evidence="6" id="KW-0819">tRNA processing</keyword>
<dbReference type="InterPro" id="IPR017945">
    <property type="entry name" value="DHBP_synth_RibB-like_a/b_dom"/>
</dbReference>
<dbReference type="EC" id="2.7.7.87" evidence="3"/>
<dbReference type="Pfam" id="PF01300">
    <property type="entry name" value="Sua5_yciO_yrdC"/>
    <property type="match status" value="1"/>
</dbReference>
<dbReference type="RefSeq" id="WP_073250243.1">
    <property type="nucleotide sequence ID" value="NZ_FRCS01000001.1"/>
</dbReference>
<keyword evidence="5" id="KW-0808">Transferase</keyword>
<gene>
    <name evidence="14" type="ORF">SAMN05443668_101103</name>
</gene>
<dbReference type="GO" id="GO:0061710">
    <property type="term" value="F:L-threonylcarbamoyladenylate synthase"/>
    <property type="evidence" value="ECO:0007669"/>
    <property type="project" value="UniProtKB-EC"/>
</dbReference>
<accession>A0A1M7H8S8</accession>
<dbReference type="GO" id="GO:0008033">
    <property type="term" value="P:tRNA processing"/>
    <property type="evidence" value="ECO:0007669"/>
    <property type="project" value="UniProtKB-KW"/>
</dbReference>
<dbReference type="InterPro" id="IPR006070">
    <property type="entry name" value="Sua5-like_dom"/>
</dbReference>
<evidence type="ECO:0000256" key="6">
    <source>
        <dbReference type="ARBA" id="ARBA00022694"/>
    </source>
</evidence>
<evidence type="ECO:0000256" key="7">
    <source>
        <dbReference type="ARBA" id="ARBA00022695"/>
    </source>
</evidence>
<dbReference type="InterPro" id="IPR050156">
    <property type="entry name" value="TC-AMP_synthase_SUA5"/>
</dbReference>
<dbReference type="GO" id="GO:0000049">
    <property type="term" value="F:tRNA binding"/>
    <property type="evidence" value="ECO:0007669"/>
    <property type="project" value="TreeGrafter"/>
</dbReference>
<keyword evidence="15" id="KW-1185">Reference proteome</keyword>
<dbReference type="PANTHER" id="PTHR17490">
    <property type="entry name" value="SUA5"/>
    <property type="match status" value="1"/>
</dbReference>
<keyword evidence="4" id="KW-0963">Cytoplasm</keyword>
<sequence length="232" mass="24140">MTRTYQCSDPAERTAGIAAAIDAVRRGDLIVMPTDTVYGIGADAFTPTAVDSLLTAKQRGRDMPVPVLVGNRRTLDGLVMAVPPSVHDLVDAFWPGPLTIVVEQAPSLAWDLGDADGTVAVRMPLHPVALEVLEATGPMAVSSANVSGSPPATTAEEAWDQLGWLVEVYLEAGSCGEPVASTIVDVTGEVPRVLRQGALDLATLRGVVPNALDRDGNGPDDEPAVSPVVTEA</sequence>
<evidence type="ECO:0000256" key="8">
    <source>
        <dbReference type="ARBA" id="ARBA00022741"/>
    </source>
</evidence>
<comment type="subcellular location">
    <subcellularLocation>
        <location evidence="1">Cytoplasm</location>
    </subcellularLocation>
</comment>
<feature type="domain" description="YrdC-like" evidence="13">
    <location>
        <begin position="14"/>
        <end position="199"/>
    </location>
</feature>
<dbReference type="GO" id="GO:0003725">
    <property type="term" value="F:double-stranded RNA binding"/>
    <property type="evidence" value="ECO:0007669"/>
    <property type="project" value="InterPro"/>
</dbReference>
<evidence type="ECO:0000256" key="10">
    <source>
        <dbReference type="ARBA" id="ARBA00029774"/>
    </source>
</evidence>
<evidence type="ECO:0000256" key="2">
    <source>
        <dbReference type="ARBA" id="ARBA00007663"/>
    </source>
</evidence>
<dbReference type="EMBL" id="FRCS01000001">
    <property type="protein sequence ID" value="SHM24763.1"/>
    <property type="molecule type" value="Genomic_DNA"/>
</dbReference>
<dbReference type="SUPFAM" id="SSF55821">
    <property type="entry name" value="YrdC/RibB"/>
    <property type="match status" value="1"/>
</dbReference>
<evidence type="ECO:0000256" key="9">
    <source>
        <dbReference type="ARBA" id="ARBA00022840"/>
    </source>
</evidence>
<dbReference type="AlphaFoldDB" id="A0A1M7H8S8"/>
<dbReference type="Gene3D" id="3.90.870.10">
    <property type="entry name" value="DHBP synthase"/>
    <property type="match status" value="1"/>
</dbReference>
<evidence type="ECO:0000259" key="13">
    <source>
        <dbReference type="PROSITE" id="PS51163"/>
    </source>
</evidence>
<evidence type="ECO:0000256" key="11">
    <source>
        <dbReference type="ARBA" id="ARBA00048366"/>
    </source>
</evidence>
<feature type="region of interest" description="Disordered" evidence="12">
    <location>
        <begin position="209"/>
        <end position="232"/>
    </location>
</feature>
<dbReference type="GO" id="GO:0005524">
    <property type="term" value="F:ATP binding"/>
    <property type="evidence" value="ECO:0007669"/>
    <property type="project" value="UniProtKB-KW"/>
</dbReference>
<evidence type="ECO:0000313" key="14">
    <source>
        <dbReference type="EMBL" id="SHM24763.1"/>
    </source>
</evidence>
<dbReference type="PANTHER" id="PTHR17490:SF16">
    <property type="entry name" value="THREONYLCARBAMOYL-AMP SYNTHASE"/>
    <property type="match status" value="1"/>
</dbReference>
<keyword evidence="7" id="KW-0548">Nucleotidyltransferase</keyword>
<comment type="catalytic activity">
    <reaction evidence="11">
        <text>L-threonine + hydrogencarbonate + ATP = L-threonylcarbamoyladenylate + diphosphate + H2O</text>
        <dbReference type="Rhea" id="RHEA:36407"/>
        <dbReference type="ChEBI" id="CHEBI:15377"/>
        <dbReference type="ChEBI" id="CHEBI:17544"/>
        <dbReference type="ChEBI" id="CHEBI:30616"/>
        <dbReference type="ChEBI" id="CHEBI:33019"/>
        <dbReference type="ChEBI" id="CHEBI:57926"/>
        <dbReference type="ChEBI" id="CHEBI:73682"/>
        <dbReference type="EC" id="2.7.7.87"/>
    </reaction>
</comment>
<dbReference type="NCBIfam" id="TIGR00057">
    <property type="entry name" value="L-threonylcarbamoyladenylate synthase"/>
    <property type="match status" value="1"/>
</dbReference>
<evidence type="ECO:0000256" key="5">
    <source>
        <dbReference type="ARBA" id="ARBA00022679"/>
    </source>
</evidence>
<dbReference type="OrthoDB" id="9814580at2"/>
<name>A0A1M7H8S8_9ACTN</name>
<evidence type="ECO:0000256" key="1">
    <source>
        <dbReference type="ARBA" id="ARBA00004496"/>
    </source>
</evidence>